<evidence type="ECO:0000313" key="3">
    <source>
        <dbReference type="EMBL" id="CUV41778.1"/>
    </source>
</evidence>
<name>A0A0S4VFI4_RALSL</name>
<evidence type="ECO:0000313" key="2">
    <source>
        <dbReference type="EMBL" id="CUV33033.1"/>
    </source>
</evidence>
<accession>A0A0S4VFI4</accession>
<dbReference type="EMBL" id="LN899822">
    <property type="protein sequence ID" value="CUV62949.1"/>
    <property type="molecule type" value="Genomic_DNA"/>
</dbReference>
<dbReference type="AlphaFoldDB" id="A0A0S4VFI4"/>
<reference evidence="2" key="1">
    <citation type="submission" date="2015-10" db="EMBL/GenBank/DDBJ databases">
        <authorList>
            <person name="Gilbert D.G."/>
        </authorList>
    </citation>
    <scope>NUCLEOTIDE SEQUENCE</scope>
    <source>
        <strain evidence="2">Phyl III-seqv23</strain>
    </source>
</reference>
<proteinExistence type="predicted"/>
<evidence type="ECO:0000313" key="4">
    <source>
        <dbReference type="EMBL" id="CUV62949.1"/>
    </source>
</evidence>
<protein>
    <submittedName>
        <fullName evidence="2">Uncharacterized protein</fullName>
    </submittedName>
</protein>
<evidence type="ECO:0000313" key="1">
    <source>
        <dbReference type="EMBL" id="CUV25523.1"/>
    </source>
</evidence>
<gene>
    <name evidence="4" type="ORF">RD1301_v1_2900015</name>
    <name evidence="1" type="ORF">RUN1744_v1_990043</name>
    <name evidence="2" type="ORF">TD1301_v1_270021</name>
    <name evidence="3" type="ORF">TF3108_v1_850063</name>
</gene>
<organism evidence="2">
    <name type="scientific">Ralstonia solanacearum</name>
    <name type="common">Pseudomonas solanacearum</name>
    <dbReference type="NCBI Taxonomy" id="305"/>
    <lineage>
        <taxon>Bacteria</taxon>
        <taxon>Pseudomonadati</taxon>
        <taxon>Pseudomonadota</taxon>
        <taxon>Betaproteobacteria</taxon>
        <taxon>Burkholderiales</taxon>
        <taxon>Burkholderiaceae</taxon>
        <taxon>Ralstonia</taxon>
        <taxon>Ralstonia solanacearum species complex</taxon>
    </lineage>
</organism>
<dbReference type="EMBL" id="LN899823">
    <property type="protein sequence ID" value="CUV25523.1"/>
    <property type="molecule type" value="Genomic_DNA"/>
</dbReference>
<dbReference type="EMBL" id="LN899825">
    <property type="protein sequence ID" value="CUV33033.1"/>
    <property type="molecule type" value="Genomic_DNA"/>
</dbReference>
<sequence>MRYSERLLLKIETEALARRTAITRFEKDLDALGELLSTAHYEDIEWSTTDPATFDDRIQLFTHREECSVALLRFLLAHGGVIERQIESTTTYRHYTLRLPNVATAVIHLISQDTPIPEDIVTATAPATRLATP</sequence>
<dbReference type="EMBL" id="LN899826">
    <property type="protein sequence ID" value="CUV41778.1"/>
    <property type="molecule type" value="Genomic_DNA"/>
</dbReference>